<accession>A0A370H297</accession>
<feature type="signal peptide" evidence="2">
    <location>
        <begin position="1"/>
        <end position="23"/>
    </location>
</feature>
<dbReference type="RefSeq" id="WP_147288999.1">
    <property type="nucleotide sequence ID" value="NZ_QQAZ01000006.1"/>
</dbReference>
<dbReference type="EMBL" id="QQAZ01000006">
    <property type="protein sequence ID" value="RDI49957.1"/>
    <property type="molecule type" value="Genomic_DNA"/>
</dbReference>
<feature type="chain" id="PRO_5039112961" description="LppP/LprE lipoprotein" evidence="2">
    <location>
        <begin position="24"/>
        <end position="198"/>
    </location>
</feature>
<keyword evidence="4" id="KW-1185">Reference proteome</keyword>
<reference evidence="3 4" key="1">
    <citation type="submission" date="2018-07" db="EMBL/GenBank/DDBJ databases">
        <title>Genomic Encyclopedia of Type Strains, Phase IV (KMG-IV): sequencing the most valuable type-strain genomes for metagenomic binning, comparative biology and taxonomic classification.</title>
        <authorList>
            <person name="Goeker M."/>
        </authorList>
    </citation>
    <scope>NUCLEOTIDE SEQUENCE [LARGE SCALE GENOMIC DNA]</scope>
    <source>
        <strain evidence="3 4">DSM 44952</strain>
    </source>
</reference>
<sequence length="198" mass="20538">MADWQKIGAVAAIVAIPVSVLTAAVQCSTSSDTTSPPPTTVVPWATTSAAAPQPDAQQSSTTPVPVPPADSEPPIHSSDTLSMGGSSPWGVSIFSFNSFWVRNPAGSSVTITVDPSFGVSAGDGASFASVASPSYSTCATANYNIQSRDWKDLPTGSALCIKTGDTRVGRVQFIWTKGKEDPATDVRVVGVIWEPKHD</sequence>
<dbReference type="OrthoDB" id="4567530at2"/>
<gene>
    <name evidence="3" type="ORF">DFR68_106395</name>
</gene>
<feature type="region of interest" description="Disordered" evidence="1">
    <location>
        <begin position="26"/>
        <end position="83"/>
    </location>
</feature>
<feature type="compositionally biased region" description="Low complexity" evidence="1">
    <location>
        <begin position="41"/>
        <end position="63"/>
    </location>
</feature>
<evidence type="ECO:0008006" key="5">
    <source>
        <dbReference type="Google" id="ProtNLM"/>
    </source>
</evidence>
<name>A0A370H297_9NOCA</name>
<comment type="caution">
    <text evidence="3">The sequence shown here is derived from an EMBL/GenBank/DDBJ whole genome shotgun (WGS) entry which is preliminary data.</text>
</comment>
<proteinExistence type="predicted"/>
<dbReference type="Proteomes" id="UP000255355">
    <property type="component" value="Unassembled WGS sequence"/>
</dbReference>
<evidence type="ECO:0000256" key="1">
    <source>
        <dbReference type="SAM" id="MobiDB-lite"/>
    </source>
</evidence>
<dbReference type="AlphaFoldDB" id="A0A370H297"/>
<keyword evidence="2" id="KW-0732">Signal</keyword>
<organism evidence="3 4">
    <name type="scientific">Nocardia mexicana</name>
    <dbReference type="NCBI Taxonomy" id="279262"/>
    <lineage>
        <taxon>Bacteria</taxon>
        <taxon>Bacillati</taxon>
        <taxon>Actinomycetota</taxon>
        <taxon>Actinomycetes</taxon>
        <taxon>Mycobacteriales</taxon>
        <taxon>Nocardiaceae</taxon>
        <taxon>Nocardia</taxon>
    </lineage>
</organism>
<evidence type="ECO:0000313" key="3">
    <source>
        <dbReference type="EMBL" id="RDI49957.1"/>
    </source>
</evidence>
<evidence type="ECO:0000256" key="2">
    <source>
        <dbReference type="SAM" id="SignalP"/>
    </source>
</evidence>
<evidence type="ECO:0000313" key="4">
    <source>
        <dbReference type="Proteomes" id="UP000255355"/>
    </source>
</evidence>
<protein>
    <recommendedName>
        <fullName evidence="5">LppP/LprE lipoprotein</fullName>
    </recommendedName>
</protein>